<proteinExistence type="predicted"/>
<dbReference type="CDD" id="cd23837">
    <property type="entry name" value="UBCc_UBE2O"/>
    <property type="match status" value="1"/>
</dbReference>
<reference evidence="4 5" key="1">
    <citation type="submission" date="2019-02" db="EMBL/GenBank/DDBJ databases">
        <title>Genome sequencing of the rare red list fungi Antrodiella citrinella (Flaviporus citrinellus).</title>
        <authorList>
            <person name="Buettner E."/>
            <person name="Kellner H."/>
        </authorList>
    </citation>
    <scope>NUCLEOTIDE SEQUENCE [LARGE SCALE GENOMIC DNA]</scope>
    <source>
        <strain evidence="4 5">DSM 108506</strain>
    </source>
</reference>
<evidence type="ECO:0000259" key="3">
    <source>
        <dbReference type="PROSITE" id="PS50127"/>
    </source>
</evidence>
<accession>A0A4S4N6G4</accession>
<evidence type="ECO:0000256" key="1">
    <source>
        <dbReference type="ARBA" id="ARBA00022679"/>
    </source>
</evidence>
<keyword evidence="5" id="KW-1185">Reference proteome</keyword>
<evidence type="ECO:0000256" key="2">
    <source>
        <dbReference type="ARBA" id="ARBA00022786"/>
    </source>
</evidence>
<dbReference type="PROSITE" id="PS50127">
    <property type="entry name" value="UBC_2"/>
    <property type="match status" value="1"/>
</dbReference>
<keyword evidence="1" id="KW-0808">Transferase</keyword>
<dbReference type="Gene3D" id="3.10.110.10">
    <property type="entry name" value="Ubiquitin Conjugating Enzyme"/>
    <property type="match status" value="1"/>
</dbReference>
<gene>
    <name evidence="4" type="ORF">EUX98_g169</name>
</gene>
<comment type="caution">
    <text evidence="4">The sequence shown here is derived from an EMBL/GenBank/DDBJ whole genome shotgun (WGS) entry which is preliminary data.</text>
</comment>
<sequence length="967" mass="106870">MSTEVGMQSQAKDAVESLKPQRRAKLYQEDIVELVDSPGTLGLVMHIDMYLGPQRCWHDAEDLPPIPDDEIVDPLLRTLKQGEVGISFYTKGTREILPESKLQLVDRSYQPGDLLKRSVDDVQAGVVTSIEVTGLLEHTINGQEIPGWRSTDETECDLEVDMGDYVVYDDWVGQVIEMFDEAVIEMGDGTLVRLPELTARLSVGEKGAHILPTPMPGMHNLFGFLTGNARPSAQDTVLSVRRTVLAIAWLAVNQTLSPEVASARQRPQRFWHGPDLAKLTLVRRRAEQTMRVGDRVLLKNAAEMPVSVHGKEGAQHGLIEVRTLALKRTRTLVNVLWQDGKRECLDARDTVPYLNPDEYDCWPGDHVFWKDDDNKRPAVVQSVEAAERTAVIRFNDTDKLELASVLELDPHGTTDWAGIGSHEGLGLGRGDFVFIHPEGANNGALPPSVPRIGELEPWVRETTGLNGQPGSWRREMVMLGNQIATRRSSDSVDEGRIRRLLPGDTSLNWFGEVIDQCLDGTVKVLLPDSTAVILPLWRLTRLYDGLEQLEDMWDDGSDDDLDSLNGIGASDGADSAGFWALDDNGHWVEETADVDGDDWSTDNEDDRMSIEVERWPSPPSGPTPLQTAEPDSVVSVLASKDTQDNVPVIVDDIPSPPAISVTLANSAQTETSVVTEPANLEETSQWKRFEVLSSAPADHAFFTSAPAHPSRTFLARLSKEYKVLESSLPDTILVRAYEDRTDLLRSMIIGPDNTPYQDAPFVIDWQLDSNFPHSPPIAHFLSWTNGNGRVNPNLYEEGKVCLSILGTWAGDKNETWNAARSSLLQCLISIQGLVLVKEPWFCEPAYEKLRGTEEGIINSRLYSEKAYVLSRGFVRRALDLPPLGLEPDLKWFYYNNGTLDKIIRDSSALIQSSKASSADDELDGELAIPRLTGGGIISLERTLNKLRALAADHSDPYAAGSSSSTAS</sequence>
<keyword evidence="2" id="KW-0833">Ubl conjugation pathway</keyword>
<dbReference type="SMART" id="SM00212">
    <property type="entry name" value="UBCc"/>
    <property type="match status" value="1"/>
</dbReference>
<dbReference type="InterPro" id="IPR016135">
    <property type="entry name" value="UBQ-conjugating_enzyme/RWD"/>
</dbReference>
<dbReference type="Pfam" id="PF00179">
    <property type="entry name" value="UQ_con"/>
    <property type="match status" value="1"/>
</dbReference>
<dbReference type="PANTHER" id="PTHR46116">
    <property type="entry name" value="(E3-INDEPENDENT) E2 UBIQUITIN-CONJUGATING ENZYME"/>
    <property type="match status" value="1"/>
</dbReference>
<dbReference type="GO" id="GO:0061631">
    <property type="term" value="F:ubiquitin conjugating enzyme activity"/>
    <property type="evidence" value="ECO:0007669"/>
    <property type="project" value="TreeGrafter"/>
</dbReference>
<evidence type="ECO:0000313" key="5">
    <source>
        <dbReference type="Proteomes" id="UP000308730"/>
    </source>
</evidence>
<dbReference type="PANTHER" id="PTHR46116:SF15">
    <property type="entry name" value="(E3-INDEPENDENT) E2 UBIQUITIN-CONJUGATING ENZYME"/>
    <property type="match status" value="1"/>
</dbReference>
<dbReference type="SUPFAM" id="SSF54495">
    <property type="entry name" value="UBC-like"/>
    <property type="match status" value="1"/>
</dbReference>
<name>A0A4S4N6G4_9APHY</name>
<dbReference type="EMBL" id="SGPM01000001">
    <property type="protein sequence ID" value="THH34055.1"/>
    <property type="molecule type" value="Genomic_DNA"/>
</dbReference>
<dbReference type="Proteomes" id="UP000308730">
    <property type="component" value="Unassembled WGS sequence"/>
</dbReference>
<protein>
    <recommendedName>
        <fullName evidence="3">UBC core domain-containing protein</fullName>
    </recommendedName>
</protein>
<evidence type="ECO:0000313" key="4">
    <source>
        <dbReference type="EMBL" id="THH34055.1"/>
    </source>
</evidence>
<organism evidence="4 5">
    <name type="scientific">Antrodiella citrinella</name>
    <dbReference type="NCBI Taxonomy" id="2447956"/>
    <lineage>
        <taxon>Eukaryota</taxon>
        <taxon>Fungi</taxon>
        <taxon>Dikarya</taxon>
        <taxon>Basidiomycota</taxon>
        <taxon>Agaricomycotina</taxon>
        <taxon>Agaricomycetes</taxon>
        <taxon>Polyporales</taxon>
        <taxon>Steccherinaceae</taxon>
        <taxon>Antrodiella</taxon>
    </lineage>
</organism>
<dbReference type="InterPro" id="IPR000608">
    <property type="entry name" value="UBC"/>
</dbReference>
<feature type="domain" description="UBC core" evidence="3">
    <location>
        <begin position="712"/>
        <end position="875"/>
    </location>
</feature>
<dbReference type="AlphaFoldDB" id="A0A4S4N6G4"/>
<dbReference type="OrthoDB" id="1926878at2759"/>